<feature type="region of interest" description="Disordered" evidence="1">
    <location>
        <begin position="219"/>
        <end position="252"/>
    </location>
</feature>
<evidence type="ECO:0000256" key="3">
    <source>
        <dbReference type="SAM" id="SignalP"/>
    </source>
</evidence>
<accession>A0A2U2NC26</accession>
<comment type="caution">
    <text evidence="4">The sequence shown here is derived from an EMBL/GenBank/DDBJ whole genome shotgun (WGS) entry which is preliminary data.</text>
</comment>
<feature type="transmembrane region" description="Helical" evidence="2">
    <location>
        <begin position="574"/>
        <end position="594"/>
    </location>
</feature>
<keyword evidence="3" id="KW-0732">Signal</keyword>
<dbReference type="Gene3D" id="2.60.40.740">
    <property type="match status" value="1"/>
</dbReference>
<keyword evidence="5" id="KW-1185">Reference proteome</keyword>
<feature type="signal peptide" evidence="3">
    <location>
        <begin position="1"/>
        <end position="34"/>
    </location>
</feature>
<feature type="chain" id="PRO_5015675372" evidence="3">
    <location>
        <begin position="35"/>
        <end position="602"/>
    </location>
</feature>
<gene>
    <name evidence="4" type="ORF">DF196_02035</name>
</gene>
<feature type="compositionally biased region" description="Basic and acidic residues" evidence="1">
    <location>
        <begin position="219"/>
        <end position="231"/>
    </location>
</feature>
<organism evidence="4 5">
    <name type="scientific">Bifidobacterium callitrichidarum</name>
    <dbReference type="NCBI Taxonomy" id="2052941"/>
    <lineage>
        <taxon>Bacteria</taxon>
        <taxon>Bacillati</taxon>
        <taxon>Actinomycetota</taxon>
        <taxon>Actinomycetes</taxon>
        <taxon>Bifidobacteriales</taxon>
        <taxon>Bifidobacteriaceae</taxon>
        <taxon>Bifidobacterium</taxon>
    </lineage>
</organism>
<evidence type="ECO:0000313" key="4">
    <source>
        <dbReference type="EMBL" id="PWG66706.1"/>
    </source>
</evidence>
<dbReference type="EMBL" id="QFFM01000003">
    <property type="protein sequence ID" value="PWG66706.1"/>
    <property type="molecule type" value="Genomic_DNA"/>
</dbReference>
<proteinExistence type="predicted"/>
<keyword evidence="2" id="KW-0812">Transmembrane</keyword>
<dbReference type="OrthoDB" id="3238690at2"/>
<protein>
    <submittedName>
        <fullName evidence="4">Uncharacterized protein</fullName>
    </submittedName>
</protein>
<evidence type="ECO:0000256" key="2">
    <source>
        <dbReference type="SAM" id="Phobius"/>
    </source>
</evidence>
<dbReference type="InterPro" id="IPR026466">
    <property type="entry name" value="Fim_isopep_form_D2_dom"/>
</dbReference>
<dbReference type="Proteomes" id="UP000245876">
    <property type="component" value="Unassembled WGS sequence"/>
</dbReference>
<keyword evidence="2" id="KW-1133">Transmembrane helix</keyword>
<dbReference type="AlphaFoldDB" id="A0A2U2NC26"/>
<dbReference type="RefSeq" id="WP_109056275.1">
    <property type="nucleotide sequence ID" value="NZ_QFFM01000003.1"/>
</dbReference>
<sequence>MPMIDKRIAKRVLAGLTAAASLAAGGVIAGTAMAADTAIAPDKAKDGTIKLLATNDKAFDGKTATLQAIPLATYDGGTTNGTNLTGISVTTNADYKDAITAALGDAGVKITYADNPVYDVMQITGDTADTIPSYSSALRKFATSLNTQKAIKDATGTPGTVNATNKKEFDFTGLTPGYYLIRDTTPKGHTGAIPMIVGTTLGGQSFAGSELGTVVYKSIDDDNTGKTEKPDPTNPDKGGNITPPAKDFENSDTAHKVGDYLKYTVTQKVPNTTGYPGYRLNLRDTLGASLDYVNDATHATTITVNGKALDASLYKFTQSDTSTTSKDGRVLTWEFGAADTYTPEGGTAMDVRNILKDDATKAIFTPGATITVTYYGQINEQVTVKDGLKNIIATDYSNNPNAWGDQLGTIEGGKDGDKDNPSEAHVGEVTLTAVDKDKNPLTSDASFQIFQGADKTPQKFVKVDDQHYTLSKDGTGTDTIVVPAGKNVTINGIAGNYHVSQVAPFPTGFSASLGADFYFNATATQNADKTWTKNSTLVNDTTNKNGLAYQNGPTGIGIMQVKNLSQLPATGSTMQVILGAMAAIVAAGVAVSAVKAKQSQRI</sequence>
<evidence type="ECO:0000256" key="1">
    <source>
        <dbReference type="SAM" id="MobiDB-lite"/>
    </source>
</evidence>
<keyword evidence="2" id="KW-0472">Membrane</keyword>
<reference evidence="4 5" key="1">
    <citation type="journal article" date="2018" name="Int. J. Syst. Evol. Microbiol.">
        <title>Bifidobacterium callitrichidarum sp. nov. from the faeces of the emperor tamarin (Saguinus imperator).</title>
        <authorList>
            <person name="Modesto M."/>
            <person name="Michelini S."/>
            <person name="Sansosti M.C."/>
            <person name="De Filippo C."/>
            <person name="Cavalieri D."/>
            <person name="Qvirist L."/>
            <person name="Andlid T."/>
            <person name="Spiezio C."/>
            <person name="Sandri C."/>
            <person name="Pascarelli S."/>
            <person name="Sgorbati B."/>
            <person name="Mattarelli P."/>
        </authorList>
    </citation>
    <scope>NUCLEOTIDE SEQUENCE [LARGE SCALE GENOMIC DNA]</scope>
    <source>
        <strain evidence="4 5">TRI 5</strain>
    </source>
</reference>
<name>A0A2U2NC26_9BIFI</name>
<evidence type="ECO:0000313" key="5">
    <source>
        <dbReference type="Proteomes" id="UP000245876"/>
    </source>
</evidence>
<dbReference type="NCBIfam" id="TIGR04226">
    <property type="entry name" value="RrgB_K2N_iso_D2"/>
    <property type="match status" value="1"/>
</dbReference>